<evidence type="ECO:0000313" key="1">
    <source>
        <dbReference type="EMBL" id="QFZ29953.1"/>
    </source>
</evidence>
<dbReference type="Proteomes" id="UP000326582">
    <property type="component" value="Chromosome 7"/>
</dbReference>
<keyword evidence="2" id="KW-1185">Reference proteome</keyword>
<proteinExistence type="predicted"/>
<accession>A0ACD0WRI4</accession>
<gene>
    <name evidence="1" type="ORF">EJF14_70014</name>
</gene>
<evidence type="ECO:0000313" key="2">
    <source>
        <dbReference type="Proteomes" id="UP000326582"/>
    </source>
</evidence>
<keyword evidence="1" id="KW-0456">Lyase</keyword>
<dbReference type="EMBL" id="CP038490">
    <property type="protein sequence ID" value="QFZ29953.1"/>
    <property type="molecule type" value="Genomic_DNA"/>
</dbReference>
<organism evidence="1 2">
    <name type="scientific">Clavispora lusitaniae</name>
    <name type="common">Candida lusitaniae</name>
    <dbReference type="NCBI Taxonomy" id="36911"/>
    <lineage>
        <taxon>Eukaryota</taxon>
        <taxon>Fungi</taxon>
        <taxon>Dikarya</taxon>
        <taxon>Ascomycota</taxon>
        <taxon>Saccharomycotina</taxon>
        <taxon>Pichiomycetes</taxon>
        <taxon>Metschnikowiaceae</taxon>
        <taxon>Clavispora</taxon>
    </lineage>
</organism>
<reference evidence="2" key="1">
    <citation type="journal article" date="2019" name="MBio">
        <title>Comparative genomics for the elucidation of multidrug resistance (MDR) in Candida lusitaniae.</title>
        <authorList>
            <person name="Kannan A."/>
            <person name="Asner S.A."/>
            <person name="Trachsel E."/>
            <person name="Kelly S."/>
            <person name="Parker J."/>
            <person name="Sanglard D."/>
        </authorList>
    </citation>
    <scope>NUCLEOTIDE SEQUENCE [LARGE SCALE GENOMIC DNA]</scope>
    <source>
        <strain evidence="2">P1</strain>
    </source>
</reference>
<name>A0ACD0WRI4_CLALS</name>
<protein>
    <submittedName>
        <fullName evidence="1">DNA-(Apurinic or apyrimidinic site) lyase</fullName>
    </submittedName>
</protein>
<sequence length="431" mass="49179">MSSMHRSSILHSIFSRINTIFFLWRKLTLYQWPQHVLTSRKKIVKTAEPVFKYPRVECKFKFGAHVAMAGGVSKAVTNAMDIGANSFALFLKSPRKWVSPDIKDEEASEFKRLCEKYNYNPRTDILPHGSYFINLANPDAEKEEKAYGSFLDDLKRCEKLDIGLYNFHPGSSLDGDRSEALQRLAKNINRAVKETSFVKIVIENMAGHGNLIGSDLQDIRDVIDMVEDKSRVGVCIDTCHTFAAGYDISDMEKWSAFWAKYEEIIGWEYLSAIHLNDSKAPLGANRDLHQKLGYGFLGLEAFRIVANDHRLQNIPIILETPVGKDDSVYGEEIKLLEWLQDKKIDDPEYIERSEELSKLGAKERAEHLKKFETKAAKLEKAKRKGTDISSLLKKKKVKTEKTVEIQSVEIKENDASVEIVTDKILKVEKED</sequence>